<keyword evidence="1" id="KW-0472">Membrane</keyword>
<dbReference type="HOGENOM" id="CLU_2023350_0_0_5"/>
<evidence type="ECO:0000256" key="1">
    <source>
        <dbReference type="SAM" id="Phobius"/>
    </source>
</evidence>
<evidence type="ECO:0000313" key="2">
    <source>
        <dbReference type="EMBL" id="EAU40528.1"/>
    </source>
</evidence>
<keyword evidence="3" id="KW-1185">Reference proteome</keyword>
<keyword evidence="1" id="KW-1133">Transmembrane helix</keyword>
<feature type="transmembrane region" description="Helical" evidence="1">
    <location>
        <begin position="75"/>
        <end position="92"/>
    </location>
</feature>
<accession>Q0FZR3</accession>
<reference evidence="2 3" key="1">
    <citation type="journal article" date="2010" name="J. Bacteriol.">
        <title>Genome sequence of Fulvimarina pelagi HTCC2506T, a Mn(II)-oxidizing alphaproteobacterium possessing an aerobic anoxygenic photosynthetic gene cluster and Xanthorhodopsin.</title>
        <authorList>
            <person name="Kang I."/>
            <person name="Oh H.M."/>
            <person name="Lim S.I."/>
            <person name="Ferriera S."/>
            <person name="Giovannoni S.J."/>
            <person name="Cho J.C."/>
        </authorList>
    </citation>
    <scope>NUCLEOTIDE SEQUENCE [LARGE SCALE GENOMIC DNA]</scope>
    <source>
        <strain evidence="2 3">HTCC2506</strain>
    </source>
</reference>
<dbReference type="eggNOG" id="ENOG5033A97">
    <property type="taxonomic scope" value="Bacteria"/>
</dbReference>
<name>Q0FZR3_9HYPH</name>
<protein>
    <submittedName>
        <fullName evidence="2">Uncharacterized protein</fullName>
    </submittedName>
</protein>
<organism evidence="2 3">
    <name type="scientific">Fulvimarina pelagi HTCC2506</name>
    <dbReference type="NCBI Taxonomy" id="314231"/>
    <lineage>
        <taxon>Bacteria</taxon>
        <taxon>Pseudomonadati</taxon>
        <taxon>Pseudomonadota</taxon>
        <taxon>Alphaproteobacteria</taxon>
        <taxon>Hyphomicrobiales</taxon>
        <taxon>Aurantimonadaceae</taxon>
        <taxon>Fulvimarina</taxon>
    </lineage>
</organism>
<dbReference type="Proteomes" id="UP000004310">
    <property type="component" value="Unassembled WGS sequence"/>
</dbReference>
<feature type="transmembrane region" description="Helical" evidence="1">
    <location>
        <begin position="52"/>
        <end position="69"/>
    </location>
</feature>
<sequence length="122" mass="14099">MDNRTDRIEDEGRHIADAPIGEAFASSEPDVAGQKQSMRLFGRNFDLPQNRWLRISIGTLLVIGGLFGFLPVLGIWMVPLGLIVLSIDLPVVRRLRRRSDVWATRRYREWKTKRAQERQTRA</sequence>
<comment type="caution">
    <text evidence="2">The sequence shown here is derived from an EMBL/GenBank/DDBJ whole genome shotgun (WGS) entry which is preliminary data.</text>
</comment>
<keyword evidence="1" id="KW-0812">Transmembrane</keyword>
<proteinExistence type="predicted"/>
<evidence type="ECO:0000313" key="3">
    <source>
        <dbReference type="Proteomes" id="UP000004310"/>
    </source>
</evidence>
<dbReference type="EMBL" id="AATP01000007">
    <property type="protein sequence ID" value="EAU40528.1"/>
    <property type="molecule type" value="Genomic_DNA"/>
</dbReference>
<dbReference type="AlphaFoldDB" id="Q0FZR3"/>
<gene>
    <name evidence="2" type="ORF">FP2506_04846</name>
</gene>